<evidence type="ECO:0000313" key="3">
    <source>
        <dbReference type="Proteomes" id="UP000837857"/>
    </source>
</evidence>
<sequence>MSGETNERLDKSPDPAEIIGNEGPLPPPLCRSIADDFDFPSRRDGGVITVLGAVYTEWDVGRKRVSSILQ</sequence>
<feature type="non-terminal residue" evidence="2">
    <location>
        <position position="70"/>
    </location>
</feature>
<feature type="region of interest" description="Disordered" evidence="1">
    <location>
        <begin position="1"/>
        <end position="27"/>
    </location>
</feature>
<dbReference type="EMBL" id="OW152816">
    <property type="protein sequence ID" value="CAH2067518.1"/>
    <property type="molecule type" value="Genomic_DNA"/>
</dbReference>
<accession>A0ABN8J286</accession>
<protein>
    <submittedName>
        <fullName evidence="2">Uncharacterized protein</fullName>
    </submittedName>
</protein>
<feature type="compositionally biased region" description="Basic and acidic residues" evidence="1">
    <location>
        <begin position="1"/>
        <end position="14"/>
    </location>
</feature>
<proteinExistence type="predicted"/>
<reference evidence="2" key="1">
    <citation type="submission" date="2022-03" db="EMBL/GenBank/DDBJ databases">
        <authorList>
            <person name="Martin H S."/>
        </authorList>
    </citation>
    <scope>NUCLEOTIDE SEQUENCE</scope>
</reference>
<gene>
    <name evidence="2" type="ORF">IPOD504_LOCUS13911</name>
</gene>
<dbReference type="Proteomes" id="UP000837857">
    <property type="component" value="Chromosome 4"/>
</dbReference>
<keyword evidence="3" id="KW-1185">Reference proteome</keyword>
<evidence type="ECO:0000256" key="1">
    <source>
        <dbReference type="SAM" id="MobiDB-lite"/>
    </source>
</evidence>
<name>A0ABN8J286_9NEOP</name>
<evidence type="ECO:0000313" key="2">
    <source>
        <dbReference type="EMBL" id="CAH2067518.1"/>
    </source>
</evidence>
<organism evidence="2 3">
    <name type="scientific">Iphiclides podalirius</name>
    <name type="common">scarce swallowtail</name>
    <dbReference type="NCBI Taxonomy" id="110791"/>
    <lineage>
        <taxon>Eukaryota</taxon>
        <taxon>Metazoa</taxon>
        <taxon>Ecdysozoa</taxon>
        <taxon>Arthropoda</taxon>
        <taxon>Hexapoda</taxon>
        <taxon>Insecta</taxon>
        <taxon>Pterygota</taxon>
        <taxon>Neoptera</taxon>
        <taxon>Endopterygota</taxon>
        <taxon>Lepidoptera</taxon>
        <taxon>Glossata</taxon>
        <taxon>Ditrysia</taxon>
        <taxon>Papilionoidea</taxon>
        <taxon>Papilionidae</taxon>
        <taxon>Papilioninae</taxon>
        <taxon>Iphiclides</taxon>
    </lineage>
</organism>